<protein>
    <submittedName>
        <fullName evidence="2">893_t:CDS:1</fullName>
    </submittedName>
</protein>
<dbReference type="OrthoDB" id="2323355at2759"/>
<keyword evidence="3" id="KW-1185">Reference proteome</keyword>
<feature type="chain" id="PRO_5040257719" evidence="1">
    <location>
        <begin position="26"/>
        <end position="153"/>
    </location>
</feature>
<dbReference type="Proteomes" id="UP000789706">
    <property type="component" value="Unassembled WGS sequence"/>
</dbReference>
<dbReference type="EMBL" id="CAJVPK010001012">
    <property type="protein sequence ID" value="CAG8565359.1"/>
    <property type="molecule type" value="Genomic_DNA"/>
</dbReference>
<gene>
    <name evidence="2" type="ORF">DEBURN_LOCUS7797</name>
</gene>
<evidence type="ECO:0000313" key="3">
    <source>
        <dbReference type="Proteomes" id="UP000789706"/>
    </source>
</evidence>
<evidence type="ECO:0000313" key="2">
    <source>
        <dbReference type="EMBL" id="CAG8565359.1"/>
    </source>
</evidence>
<evidence type="ECO:0000256" key="1">
    <source>
        <dbReference type="SAM" id="SignalP"/>
    </source>
</evidence>
<comment type="caution">
    <text evidence="2">The sequence shown here is derived from an EMBL/GenBank/DDBJ whole genome shotgun (WGS) entry which is preliminary data.</text>
</comment>
<keyword evidence="1" id="KW-0732">Signal</keyword>
<accession>A0A9N9BGV1</accession>
<sequence>MNQKYSAILFTLLVFFLIHVEKAHGCNPAGTKSCSPLTYITNVQWLTTSKFNMTLTAPSKHFPEALSNMTIQWYDGKLHNETVFDEPVFINGHHCDSKGSNEVNPITTTWNSPIQFPKGSVVTTFVTIYWDCDQKKGKFVKCCHSDVLYISTV</sequence>
<feature type="signal peptide" evidence="1">
    <location>
        <begin position="1"/>
        <end position="25"/>
    </location>
</feature>
<proteinExistence type="predicted"/>
<organism evidence="2 3">
    <name type="scientific">Diversispora eburnea</name>
    <dbReference type="NCBI Taxonomy" id="1213867"/>
    <lineage>
        <taxon>Eukaryota</taxon>
        <taxon>Fungi</taxon>
        <taxon>Fungi incertae sedis</taxon>
        <taxon>Mucoromycota</taxon>
        <taxon>Glomeromycotina</taxon>
        <taxon>Glomeromycetes</taxon>
        <taxon>Diversisporales</taxon>
        <taxon>Diversisporaceae</taxon>
        <taxon>Diversispora</taxon>
    </lineage>
</organism>
<reference evidence="2" key="1">
    <citation type="submission" date="2021-06" db="EMBL/GenBank/DDBJ databases">
        <authorList>
            <person name="Kallberg Y."/>
            <person name="Tangrot J."/>
            <person name="Rosling A."/>
        </authorList>
    </citation>
    <scope>NUCLEOTIDE SEQUENCE</scope>
    <source>
        <strain evidence="2">AZ414A</strain>
    </source>
</reference>
<dbReference type="AlphaFoldDB" id="A0A9N9BGV1"/>
<name>A0A9N9BGV1_9GLOM</name>